<accession>A0AAW0ANL6</accession>
<reference evidence="2 3" key="1">
    <citation type="submission" date="2024-01" db="EMBL/GenBank/DDBJ databases">
        <title>A draft genome for a cacao thread blight-causing isolate of Paramarasmius palmivorus.</title>
        <authorList>
            <person name="Baruah I.K."/>
            <person name="Bukari Y."/>
            <person name="Amoako-Attah I."/>
            <person name="Meinhardt L.W."/>
            <person name="Bailey B.A."/>
            <person name="Cohen S.P."/>
        </authorList>
    </citation>
    <scope>NUCLEOTIDE SEQUENCE [LARGE SCALE GENOMIC DNA]</scope>
    <source>
        <strain evidence="2 3">GH-12</strain>
    </source>
</reference>
<evidence type="ECO:0000256" key="1">
    <source>
        <dbReference type="SAM" id="MobiDB-lite"/>
    </source>
</evidence>
<dbReference type="AlphaFoldDB" id="A0AAW0ANL6"/>
<gene>
    <name evidence="2" type="ORF">VNI00_019364</name>
</gene>
<feature type="region of interest" description="Disordered" evidence="1">
    <location>
        <begin position="59"/>
        <end position="121"/>
    </location>
</feature>
<evidence type="ECO:0000313" key="3">
    <source>
        <dbReference type="Proteomes" id="UP001383192"/>
    </source>
</evidence>
<dbReference type="Proteomes" id="UP001383192">
    <property type="component" value="Unassembled WGS sequence"/>
</dbReference>
<name>A0AAW0ANL6_9AGAR</name>
<proteinExistence type="predicted"/>
<protein>
    <submittedName>
        <fullName evidence="2">Uncharacterized protein</fullName>
    </submittedName>
</protein>
<comment type="caution">
    <text evidence="2">The sequence shown here is derived from an EMBL/GenBank/DDBJ whole genome shotgun (WGS) entry which is preliminary data.</text>
</comment>
<sequence length="210" mass="22359">MGANSNPESIQQLAAIVAMNLKAAESLEHNTQLKLQLTQEWAALINAASEQGLLHQHQDTEGLGVDPKHSAPPPIVIDPALEKENQPPTNLADVPSFPTSNVSASSAPPPGMSASSAPTPGMSSSLVNPAYAMYSHPLTSDQAYMPFSASVSSQPPAGPAALPFILPFPPPSHSLQYQQYATYVHLKNVQFAQQRMMHQNQPHSSTSAHN</sequence>
<dbReference type="EMBL" id="JAYKXP010000365">
    <property type="protein sequence ID" value="KAK7014439.1"/>
    <property type="molecule type" value="Genomic_DNA"/>
</dbReference>
<evidence type="ECO:0000313" key="2">
    <source>
        <dbReference type="EMBL" id="KAK7014439.1"/>
    </source>
</evidence>
<organism evidence="2 3">
    <name type="scientific">Paramarasmius palmivorus</name>
    <dbReference type="NCBI Taxonomy" id="297713"/>
    <lineage>
        <taxon>Eukaryota</taxon>
        <taxon>Fungi</taxon>
        <taxon>Dikarya</taxon>
        <taxon>Basidiomycota</taxon>
        <taxon>Agaricomycotina</taxon>
        <taxon>Agaricomycetes</taxon>
        <taxon>Agaricomycetidae</taxon>
        <taxon>Agaricales</taxon>
        <taxon>Marasmiineae</taxon>
        <taxon>Marasmiaceae</taxon>
        <taxon>Paramarasmius</taxon>
    </lineage>
</organism>
<keyword evidence="3" id="KW-1185">Reference proteome</keyword>